<accession>A0A9W4UB12</accession>
<comment type="caution">
    <text evidence="1">The sequence shown here is derived from an EMBL/GenBank/DDBJ whole genome shotgun (WGS) entry which is preliminary data.</text>
</comment>
<reference evidence="1" key="1">
    <citation type="submission" date="2023-01" db="EMBL/GenBank/DDBJ databases">
        <authorList>
            <person name="Van Ghelder C."/>
            <person name="Rancurel C."/>
        </authorList>
    </citation>
    <scope>NUCLEOTIDE SEQUENCE</scope>
    <source>
        <strain evidence="1">CNCM I-4278</strain>
    </source>
</reference>
<proteinExistence type="predicted"/>
<sequence length="108" mass="11891">MRGWLYNSKYAGTAHPGIPSINTYNSRINSRSNRANFLNSTVSLPVPSTKVGDLRNFSYSPNLISIGSVITAKAVRANKQVRAQRRFGAPNPPLQEDWTRVSGCNGVR</sequence>
<dbReference type="EMBL" id="CAOQHR010000004">
    <property type="protein sequence ID" value="CAI6332993.1"/>
    <property type="molecule type" value="Genomic_DNA"/>
</dbReference>
<name>A0A9W4UB12_9PLEO</name>
<dbReference type="AlphaFoldDB" id="A0A9W4UB12"/>
<dbReference type="Proteomes" id="UP001152607">
    <property type="component" value="Unassembled WGS sequence"/>
</dbReference>
<protein>
    <submittedName>
        <fullName evidence="1">Uncharacterized protein</fullName>
    </submittedName>
</protein>
<evidence type="ECO:0000313" key="2">
    <source>
        <dbReference type="Proteomes" id="UP001152607"/>
    </source>
</evidence>
<organism evidence="1 2">
    <name type="scientific">Periconia digitata</name>
    <dbReference type="NCBI Taxonomy" id="1303443"/>
    <lineage>
        <taxon>Eukaryota</taxon>
        <taxon>Fungi</taxon>
        <taxon>Dikarya</taxon>
        <taxon>Ascomycota</taxon>
        <taxon>Pezizomycotina</taxon>
        <taxon>Dothideomycetes</taxon>
        <taxon>Pleosporomycetidae</taxon>
        <taxon>Pleosporales</taxon>
        <taxon>Massarineae</taxon>
        <taxon>Periconiaceae</taxon>
        <taxon>Periconia</taxon>
    </lineage>
</organism>
<keyword evidence="2" id="KW-1185">Reference proteome</keyword>
<gene>
    <name evidence="1" type="ORF">PDIGIT_LOCUS6027</name>
</gene>
<evidence type="ECO:0000313" key="1">
    <source>
        <dbReference type="EMBL" id="CAI6332993.1"/>
    </source>
</evidence>